<comment type="caution">
    <text evidence="12">Was originally thought to be a dihydrodipicolinate synthase (DHDPS), catalyzing the condensation of (S)-aspartate-beta-semialdehyde [(S)-ASA] and pyruvate to dihydrodipicolinate (DHDP). However, it was shown in E.coli that the product of the enzymatic reaction is not dihydrodipicolinate but in fact (4S)-4-hydroxy-2,3,4,5-tetrahydro-(2S)-dipicolinic acid (HTPA), and that the consecutive dehydration reaction leading to DHDP is not spontaneous but catalyzed by DapB.</text>
</comment>
<dbReference type="HAMAP" id="MF_00418">
    <property type="entry name" value="DapA"/>
    <property type="match status" value="1"/>
</dbReference>
<dbReference type="InterPro" id="IPR005263">
    <property type="entry name" value="DapA"/>
</dbReference>
<evidence type="ECO:0000256" key="5">
    <source>
        <dbReference type="ARBA" id="ARBA00022490"/>
    </source>
</evidence>
<dbReference type="STRING" id="317010.RU96_GL001289"/>
<dbReference type="InterPro" id="IPR020624">
    <property type="entry name" value="Schiff_base-form_aldolases_CS"/>
</dbReference>
<comment type="catalytic activity">
    <reaction evidence="11 12">
        <text>L-aspartate 4-semialdehyde + pyruvate = (2S,4S)-4-hydroxy-2,3,4,5-tetrahydrodipicolinate + H2O + H(+)</text>
        <dbReference type="Rhea" id="RHEA:34171"/>
        <dbReference type="ChEBI" id="CHEBI:15361"/>
        <dbReference type="ChEBI" id="CHEBI:15377"/>
        <dbReference type="ChEBI" id="CHEBI:15378"/>
        <dbReference type="ChEBI" id="CHEBI:67139"/>
        <dbReference type="ChEBI" id="CHEBI:537519"/>
        <dbReference type="EC" id="4.3.3.7"/>
    </reaction>
</comment>
<keyword evidence="10 12" id="KW-0704">Schiff base</keyword>
<comment type="subunit">
    <text evidence="12">Homotetramer; dimer of dimers.</text>
</comment>
<dbReference type="UniPathway" id="UPA00034">
    <property type="reaction ID" value="UER00017"/>
</dbReference>
<evidence type="ECO:0000313" key="16">
    <source>
        <dbReference type="EMBL" id="OJG14284.1"/>
    </source>
</evidence>
<dbReference type="AlphaFoldDB" id="A0A1L8R3F9"/>
<gene>
    <name evidence="12" type="primary">dapA</name>
    <name evidence="16" type="ORF">RU96_GL001289</name>
</gene>
<evidence type="ECO:0000256" key="4">
    <source>
        <dbReference type="ARBA" id="ARBA00012086"/>
    </source>
</evidence>
<organism evidence="16 17">
    <name type="scientific">Enterococcus canintestini</name>
    <dbReference type="NCBI Taxonomy" id="317010"/>
    <lineage>
        <taxon>Bacteria</taxon>
        <taxon>Bacillati</taxon>
        <taxon>Bacillota</taxon>
        <taxon>Bacilli</taxon>
        <taxon>Lactobacillales</taxon>
        <taxon>Enterococcaceae</taxon>
        <taxon>Enterococcus</taxon>
    </lineage>
</organism>
<dbReference type="PANTHER" id="PTHR12128">
    <property type="entry name" value="DIHYDRODIPICOLINATE SYNTHASE"/>
    <property type="match status" value="1"/>
</dbReference>
<dbReference type="PRINTS" id="PR00146">
    <property type="entry name" value="DHPICSNTHASE"/>
</dbReference>
<dbReference type="SUPFAM" id="SSF51569">
    <property type="entry name" value="Aldolase"/>
    <property type="match status" value="1"/>
</dbReference>
<dbReference type="GO" id="GO:0005829">
    <property type="term" value="C:cytosol"/>
    <property type="evidence" value="ECO:0007669"/>
    <property type="project" value="TreeGrafter"/>
</dbReference>
<keyword evidence="8 12" id="KW-0457">Lysine biosynthesis</keyword>
<proteinExistence type="inferred from homology"/>
<evidence type="ECO:0000256" key="10">
    <source>
        <dbReference type="ARBA" id="ARBA00023270"/>
    </source>
</evidence>
<dbReference type="EC" id="4.3.3.7" evidence="4 12"/>
<accession>A0A1L8R3F9</accession>
<sequence>MAIFTGAGVALVTPMKADKTVDFAKLKQLVEWQIEKGIDAIIACGTTGEASTLDDEEHIAVIEAVVKQAAGRVPVIGGTGSNNTQHGVYLSKEAERVGASGLLVVTPYYNKATNSSLIKHYEAICSSVNIPIILYSIAGRTGMNVTPNMVKKLKELPNVVGIKEASGNISQVVEICALADDNFAVYSGNDDQVLPFLSVGGAGVISTIANILPSETTQMVHDFFDGKIEKAKKTQLQQLPLIQALFKEVNPVPVKAAVSLLGKCEMNYRLPLDKPEEDTLQLLKTAMKNHGLI</sequence>
<feature type="binding site" evidence="12 15">
    <location>
        <position position="47"/>
    </location>
    <ligand>
        <name>pyruvate</name>
        <dbReference type="ChEBI" id="CHEBI:15361"/>
    </ligand>
</feature>
<reference evidence="16 17" key="1">
    <citation type="submission" date="2014-12" db="EMBL/GenBank/DDBJ databases">
        <title>Draft genome sequences of 29 type strains of Enterococci.</title>
        <authorList>
            <person name="Zhong Z."/>
            <person name="Sun Z."/>
            <person name="Liu W."/>
            <person name="Zhang W."/>
            <person name="Zhang H."/>
        </authorList>
    </citation>
    <scope>NUCLEOTIDE SEQUENCE [LARGE SCALE GENOMIC DNA]</scope>
    <source>
        <strain evidence="16 17">DSM 21207</strain>
    </source>
</reference>
<evidence type="ECO:0000256" key="12">
    <source>
        <dbReference type="HAMAP-Rule" id="MF_00418"/>
    </source>
</evidence>
<feature type="binding site" evidence="12 15">
    <location>
        <position position="205"/>
    </location>
    <ligand>
        <name>pyruvate</name>
        <dbReference type="ChEBI" id="CHEBI:15361"/>
    </ligand>
</feature>
<evidence type="ECO:0000256" key="14">
    <source>
        <dbReference type="PIRSR" id="PIRSR001365-1"/>
    </source>
</evidence>
<keyword evidence="7 12" id="KW-0220">Diaminopimelate biosynthesis</keyword>
<evidence type="ECO:0000256" key="3">
    <source>
        <dbReference type="ARBA" id="ARBA00007592"/>
    </source>
</evidence>
<feature type="site" description="Part of a proton relay during catalysis" evidence="12">
    <location>
        <position position="109"/>
    </location>
</feature>
<dbReference type="RefSeq" id="WP_071865516.1">
    <property type="nucleotide sequence ID" value="NZ_JBHLVQ010000008.1"/>
</dbReference>
<dbReference type="Gene3D" id="3.20.20.70">
    <property type="entry name" value="Aldolase class I"/>
    <property type="match status" value="1"/>
</dbReference>
<dbReference type="GO" id="GO:0008840">
    <property type="term" value="F:4-hydroxy-tetrahydrodipicolinate synthase activity"/>
    <property type="evidence" value="ECO:0007669"/>
    <property type="project" value="UniProtKB-UniRule"/>
</dbReference>
<dbReference type="CDD" id="cd00950">
    <property type="entry name" value="DHDPS"/>
    <property type="match status" value="1"/>
</dbReference>
<name>A0A1L8R3F9_9ENTE</name>
<dbReference type="SMART" id="SM01130">
    <property type="entry name" value="DHDPS"/>
    <property type="match status" value="1"/>
</dbReference>
<feature type="active site" description="Proton donor/acceptor" evidence="12 14">
    <location>
        <position position="135"/>
    </location>
</feature>
<evidence type="ECO:0000256" key="11">
    <source>
        <dbReference type="ARBA" id="ARBA00047836"/>
    </source>
</evidence>
<evidence type="ECO:0000256" key="6">
    <source>
        <dbReference type="ARBA" id="ARBA00022605"/>
    </source>
</evidence>
<dbReference type="InterPro" id="IPR013785">
    <property type="entry name" value="Aldolase_TIM"/>
</dbReference>
<evidence type="ECO:0000256" key="13">
    <source>
        <dbReference type="PIRNR" id="PIRNR001365"/>
    </source>
</evidence>
<keyword evidence="5 12" id="KW-0963">Cytoplasm</keyword>
<comment type="subcellular location">
    <subcellularLocation>
        <location evidence="12">Cytoplasm</location>
    </subcellularLocation>
</comment>
<keyword evidence="6 12" id="KW-0028">Amino-acid biosynthesis</keyword>
<feature type="active site" description="Schiff-base intermediate with substrate" evidence="12 14">
    <location>
        <position position="163"/>
    </location>
</feature>
<evidence type="ECO:0000256" key="2">
    <source>
        <dbReference type="ARBA" id="ARBA00005120"/>
    </source>
</evidence>
<comment type="similarity">
    <text evidence="3 12 13">Belongs to the DapA family.</text>
</comment>
<protein>
    <recommendedName>
        <fullName evidence="4 12">4-hydroxy-tetrahydrodipicolinate synthase</fullName>
        <shortName evidence="12">HTPA synthase</shortName>
        <ecNumber evidence="4 12">4.3.3.7</ecNumber>
    </recommendedName>
</protein>
<dbReference type="InterPro" id="IPR002220">
    <property type="entry name" value="DapA-like"/>
</dbReference>
<dbReference type="NCBIfam" id="TIGR00674">
    <property type="entry name" value="dapA"/>
    <property type="match status" value="1"/>
</dbReference>
<dbReference type="GO" id="GO:0019877">
    <property type="term" value="P:diaminopimelate biosynthetic process"/>
    <property type="evidence" value="ECO:0007669"/>
    <property type="project" value="UniProtKB-UniRule"/>
</dbReference>
<evidence type="ECO:0000256" key="8">
    <source>
        <dbReference type="ARBA" id="ARBA00023154"/>
    </source>
</evidence>
<evidence type="ECO:0000256" key="15">
    <source>
        <dbReference type="PIRSR" id="PIRSR001365-2"/>
    </source>
</evidence>
<comment type="caution">
    <text evidence="16">The sequence shown here is derived from an EMBL/GenBank/DDBJ whole genome shotgun (WGS) entry which is preliminary data.</text>
</comment>
<dbReference type="Proteomes" id="UP000182835">
    <property type="component" value="Unassembled WGS sequence"/>
</dbReference>
<dbReference type="OrthoDB" id="9782828at2"/>
<evidence type="ECO:0000256" key="7">
    <source>
        <dbReference type="ARBA" id="ARBA00022915"/>
    </source>
</evidence>
<evidence type="ECO:0000256" key="9">
    <source>
        <dbReference type="ARBA" id="ARBA00023239"/>
    </source>
</evidence>
<comment type="pathway">
    <text evidence="2 12">Amino-acid biosynthesis; L-lysine biosynthesis via DAP pathway; (S)-tetrahydrodipicolinate from L-aspartate: step 3/4.</text>
</comment>
<evidence type="ECO:0000256" key="1">
    <source>
        <dbReference type="ARBA" id="ARBA00003294"/>
    </source>
</evidence>
<comment type="function">
    <text evidence="1 12">Catalyzes the condensation of (S)-aspartate-beta-semialdehyde [(S)-ASA] and pyruvate to 4-hydroxy-tetrahydrodipicolinate (HTPA).</text>
</comment>
<dbReference type="GO" id="GO:0009089">
    <property type="term" value="P:lysine biosynthetic process via diaminopimelate"/>
    <property type="evidence" value="ECO:0007669"/>
    <property type="project" value="UniProtKB-UniRule"/>
</dbReference>
<dbReference type="Pfam" id="PF00701">
    <property type="entry name" value="DHDPS"/>
    <property type="match status" value="1"/>
</dbReference>
<feature type="site" description="Part of a proton relay during catalysis" evidence="12">
    <location>
        <position position="46"/>
    </location>
</feature>
<evidence type="ECO:0000313" key="17">
    <source>
        <dbReference type="Proteomes" id="UP000182835"/>
    </source>
</evidence>
<dbReference type="PIRSF" id="PIRSF001365">
    <property type="entry name" value="DHDPS"/>
    <property type="match status" value="1"/>
</dbReference>
<dbReference type="PROSITE" id="PS00665">
    <property type="entry name" value="DHDPS_1"/>
    <property type="match status" value="1"/>
</dbReference>
<dbReference type="EMBL" id="JXKG01000021">
    <property type="protein sequence ID" value="OJG14284.1"/>
    <property type="molecule type" value="Genomic_DNA"/>
</dbReference>
<keyword evidence="9 12" id="KW-0456">Lyase</keyword>
<dbReference type="PANTHER" id="PTHR12128:SF66">
    <property type="entry name" value="4-HYDROXY-2-OXOGLUTARATE ALDOLASE, MITOCHONDRIAL"/>
    <property type="match status" value="1"/>
</dbReference>